<evidence type="ECO:0000256" key="1">
    <source>
        <dbReference type="SAM" id="MobiDB-lite"/>
    </source>
</evidence>
<feature type="region of interest" description="Disordered" evidence="1">
    <location>
        <begin position="46"/>
        <end position="148"/>
    </location>
</feature>
<sequence length="368" mass="39862">MKFLDIVLAGVGCLAATSSSMQHISLDTTRLSDLLDSGDIGILHRRGSKDKIASANPSPGAGATTSQHAGTPQPRPQSQVRDQSPQPIRNSPARSGNSSPPRERSASQPSSPASQRTPTAERGRSENIGPSPARSIFPSPPPRSEPQRLNPYVAMLGASKSYIPHSLGTSRAGPAPLMQLRDAESAKREAKGARALANQRYAEAKYMSDTRRATSPATRLAISDSLEASYSAIEATQRASSEQARTAISLIGTTGHHTIDNRLESSARRQARAEQRLSHSIAFRAQQDARHQAEIALGQPRGYAQLNAIQKVAIKQRHARQLADAYYRDHEDYRQAKSLIPGDSSSSDEEHELDDYPKTWVASTARRP</sequence>
<accession>A0A8H3I376</accession>
<feature type="region of interest" description="Disordered" evidence="1">
    <location>
        <begin position="333"/>
        <end position="368"/>
    </location>
</feature>
<feature type="compositionally biased region" description="Low complexity" evidence="1">
    <location>
        <begin position="106"/>
        <end position="118"/>
    </location>
</feature>
<proteinExistence type="predicted"/>
<name>A0A8H3I376_9LECA</name>
<organism evidence="2 3">
    <name type="scientific">Gomphillus americanus</name>
    <dbReference type="NCBI Taxonomy" id="1940652"/>
    <lineage>
        <taxon>Eukaryota</taxon>
        <taxon>Fungi</taxon>
        <taxon>Dikarya</taxon>
        <taxon>Ascomycota</taxon>
        <taxon>Pezizomycotina</taxon>
        <taxon>Lecanoromycetes</taxon>
        <taxon>OSLEUM clade</taxon>
        <taxon>Ostropomycetidae</taxon>
        <taxon>Ostropales</taxon>
        <taxon>Graphidaceae</taxon>
        <taxon>Gomphilloideae</taxon>
        <taxon>Gomphillus</taxon>
    </lineage>
</organism>
<feature type="compositionally biased region" description="Polar residues" evidence="1">
    <location>
        <begin position="63"/>
        <end position="97"/>
    </location>
</feature>
<evidence type="ECO:0000313" key="2">
    <source>
        <dbReference type="EMBL" id="CAF9902828.1"/>
    </source>
</evidence>
<reference evidence="2" key="1">
    <citation type="submission" date="2021-03" db="EMBL/GenBank/DDBJ databases">
        <authorList>
            <person name="Tagirdzhanova G."/>
        </authorList>
    </citation>
    <scope>NUCLEOTIDE SEQUENCE</scope>
</reference>
<evidence type="ECO:0000313" key="3">
    <source>
        <dbReference type="Proteomes" id="UP000664169"/>
    </source>
</evidence>
<keyword evidence="3" id="KW-1185">Reference proteome</keyword>
<dbReference type="EMBL" id="CAJPDQ010000001">
    <property type="protein sequence ID" value="CAF9902828.1"/>
    <property type="molecule type" value="Genomic_DNA"/>
</dbReference>
<protein>
    <submittedName>
        <fullName evidence="2">Uncharacterized protein</fullName>
    </submittedName>
</protein>
<comment type="caution">
    <text evidence="2">The sequence shown here is derived from an EMBL/GenBank/DDBJ whole genome shotgun (WGS) entry which is preliminary data.</text>
</comment>
<dbReference type="Proteomes" id="UP000664169">
    <property type="component" value="Unassembled WGS sequence"/>
</dbReference>
<dbReference type="AlphaFoldDB" id="A0A8H3I376"/>
<gene>
    <name evidence="2" type="ORF">GOMPHAMPRED_000002</name>
</gene>